<comment type="caution">
    <text evidence="1">The sequence shown here is derived from an EMBL/GenBank/DDBJ whole genome shotgun (WGS) entry which is preliminary data.</text>
</comment>
<evidence type="ECO:0000313" key="2">
    <source>
        <dbReference type="Proteomes" id="UP000697998"/>
    </source>
</evidence>
<dbReference type="Proteomes" id="UP000697998">
    <property type="component" value="Unassembled WGS sequence"/>
</dbReference>
<protein>
    <submittedName>
        <fullName evidence="1">Uncharacterized protein</fullName>
    </submittedName>
</protein>
<name>A0A935UIM5_9PROT</name>
<proteinExistence type="predicted"/>
<reference evidence="1 2" key="1">
    <citation type="submission" date="2020-10" db="EMBL/GenBank/DDBJ databases">
        <title>Connecting structure to function with the recovery of over 1000 high-quality activated sludge metagenome-assembled genomes encoding full-length rRNA genes using long-read sequencing.</title>
        <authorList>
            <person name="Singleton C.M."/>
            <person name="Petriglieri F."/>
            <person name="Kristensen J.M."/>
            <person name="Kirkegaard R.H."/>
            <person name="Michaelsen T.Y."/>
            <person name="Andersen M.H."/>
            <person name="Karst S.M."/>
            <person name="Dueholm M.S."/>
            <person name="Nielsen P.H."/>
            <person name="Albertsen M."/>
        </authorList>
    </citation>
    <scope>NUCLEOTIDE SEQUENCE [LARGE SCALE GENOMIC DNA]</scope>
    <source>
        <strain evidence="1">EsbW_18-Q3-R4-48_BATAC.285</strain>
    </source>
</reference>
<accession>A0A935UIM5</accession>
<evidence type="ECO:0000313" key="1">
    <source>
        <dbReference type="EMBL" id="MBK7676703.1"/>
    </source>
</evidence>
<sequence length="177" mass="20090">MYIVDDPTLALITRFVGGAAASELSDELFFRQQLAAIEAYIDRFPVAEREARALAWIEANARQYRRQWQKQAAIDVLASSRCPDCPLSGGDRQTPCAIHRRWLTLLRRYASDQLSSQEYLEKSLALLTAYKDRLRVRQAREGLLSEPSTMHSRDGLTKVRSAHDATVPLRQGEFAHS</sequence>
<organism evidence="1 2">
    <name type="scientific">Candidatus Accumulibacter proximus</name>
    <dbReference type="NCBI Taxonomy" id="2954385"/>
    <lineage>
        <taxon>Bacteria</taxon>
        <taxon>Pseudomonadati</taxon>
        <taxon>Pseudomonadota</taxon>
        <taxon>Betaproteobacteria</taxon>
        <taxon>Candidatus Accumulibacter</taxon>
    </lineage>
</organism>
<gene>
    <name evidence="1" type="ORF">IPJ27_19150</name>
</gene>
<dbReference type="EMBL" id="JADJMH010000022">
    <property type="protein sequence ID" value="MBK7676703.1"/>
    <property type="molecule type" value="Genomic_DNA"/>
</dbReference>
<dbReference type="AlphaFoldDB" id="A0A935UIM5"/>